<evidence type="ECO:0000259" key="22">
    <source>
        <dbReference type="PROSITE" id="PS50975"/>
    </source>
</evidence>
<keyword evidence="13 18" id="KW-0133">Cell shape</keyword>
<evidence type="ECO:0000256" key="3">
    <source>
        <dbReference type="ARBA" id="ARBA00004496"/>
    </source>
</evidence>
<dbReference type="KEGG" id="woc:BA177_14145"/>
<dbReference type="Gene3D" id="3.30.470.20">
    <property type="entry name" value="ATP-grasp fold, B domain"/>
    <property type="match status" value="1"/>
</dbReference>
<dbReference type="EMBL" id="CP016268">
    <property type="protein sequence ID" value="ANO52182.1"/>
    <property type="molecule type" value="Genomic_DNA"/>
</dbReference>
<dbReference type="NCBIfam" id="NF002378">
    <property type="entry name" value="PRK01372.1"/>
    <property type="match status" value="1"/>
</dbReference>
<protein>
    <recommendedName>
        <fullName evidence="6 18">D-alanine--D-alanine ligase</fullName>
        <ecNumber evidence="6 18">6.3.2.4</ecNumber>
    </recommendedName>
    <alternativeName>
        <fullName evidence="18">D-Ala-D-Ala ligase</fullName>
    </alternativeName>
    <alternativeName>
        <fullName evidence="18">D-alanylalanine synthetase</fullName>
    </alternativeName>
</protein>
<dbReference type="InterPro" id="IPR016185">
    <property type="entry name" value="PreATP-grasp_dom_sf"/>
</dbReference>
<evidence type="ECO:0000256" key="16">
    <source>
        <dbReference type="ARBA" id="ARBA00023316"/>
    </source>
</evidence>
<evidence type="ECO:0000256" key="6">
    <source>
        <dbReference type="ARBA" id="ARBA00012216"/>
    </source>
</evidence>
<sequence>MTCREQRQAITDAAAFGRVAVMLGGFSSEREVSLASGGAVLSALQSRGIDAHAWDPAEKDFRQFASAGFDRVWIALHGPGGEDGALQGALQWLGMPYTGSGVMASAIAMDKIRSKHIFRAAGIATPDYRVIESIEDARLAADEFGYPLVLKPSREGSSVGMSKVFEKRELEAAVELALSFDASAIVETCIVGKEITVAVLQGAALPSIRIETPRVFYDYRAKYESERTRYTCPGSTDADDEQQYLDLALAAFDELGCSGWGRVDFMTGKDGVPLVLEVNTVPGMTSHSLVPMAAKQAGMDFPELCWRVLETSANAAIKATEVAAHGA</sequence>
<comment type="subcellular location">
    <subcellularLocation>
        <location evidence="3 18">Cytoplasm</location>
    </subcellularLocation>
</comment>
<dbReference type="InterPro" id="IPR011095">
    <property type="entry name" value="Dala_Dala_lig_C"/>
</dbReference>
<reference evidence="23 24" key="1">
    <citation type="submission" date="2016-06" db="EMBL/GenBank/DDBJ databases">
        <title>Complete genome sequence of a deep-branching marine Gamma Proteobacterium Woeseia oceani type strain XK5.</title>
        <authorList>
            <person name="Mu D."/>
            <person name="Du Z."/>
        </authorList>
    </citation>
    <scope>NUCLEOTIDE SEQUENCE [LARGE SCALE GENOMIC DNA]</scope>
    <source>
        <strain evidence="23 24">XK5</strain>
    </source>
</reference>
<keyword evidence="10 21" id="KW-0547">Nucleotide-binding</keyword>
<dbReference type="NCBIfam" id="TIGR01205">
    <property type="entry name" value="D_ala_D_alaTIGR"/>
    <property type="match status" value="1"/>
</dbReference>
<dbReference type="Pfam" id="PF01820">
    <property type="entry name" value="Dala_Dala_lig_N"/>
    <property type="match status" value="1"/>
</dbReference>
<dbReference type="Pfam" id="PF07478">
    <property type="entry name" value="Dala_Dala_lig_C"/>
    <property type="match status" value="1"/>
</dbReference>
<dbReference type="Gene3D" id="3.30.1490.20">
    <property type="entry name" value="ATP-grasp fold, A domain"/>
    <property type="match status" value="1"/>
</dbReference>
<evidence type="ECO:0000256" key="7">
    <source>
        <dbReference type="ARBA" id="ARBA00022490"/>
    </source>
</evidence>
<dbReference type="SUPFAM" id="SSF52440">
    <property type="entry name" value="PreATP-grasp domain"/>
    <property type="match status" value="1"/>
</dbReference>
<feature type="active site" evidence="19">
    <location>
        <position position="29"/>
    </location>
</feature>
<keyword evidence="15 20" id="KW-0464">Manganese</keyword>
<dbReference type="PROSITE" id="PS50975">
    <property type="entry name" value="ATP_GRASP"/>
    <property type="match status" value="1"/>
</dbReference>
<comment type="cofactor">
    <cofactor evidence="1">
        <name>Mn(2+)</name>
        <dbReference type="ChEBI" id="CHEBI:29035"/>
    </cofactor>
</comment>
<evidence type="ECO:0000313" key="23">
    <source>
        <dbReference type="EMBL" id="ANO52182.1"/>
    </source>
</evidence>
<dbReference type="GO" id="GO:0009252">
    <property type="term" value="P:peptidoglycan biosynthetic process"/>
    <property type="evidence" value="ECO:0007669"/>
    <property type="project" value="UniProtKB-UniRule"/>
</dbReference>
<comment type="catalytic activity">
    <reaction evidence="17 18">
        <text>2 D-alanine + ATP = D-alanyl-D-alanine + ADP + phosphate + H(+)</text>
        <dbReference type="Rhea" id="RHEA:11224"/>
        <dbReference type="ChEBI" id="CHEBI:15378"/>
        <dbReference type="ChEBI" id="CHEBI:30616"/>
        <dbReference type="ChEBI" id="CHEBI:43474"/>
        <dbReference type="ChEBI" id="CHEBI:57416"/>
        <dbReference type="ChEBI" id="CHEBI:57822"/>
        <dbReference type="ChEBI" id="CHEBI:456216"/>
        <dbReference type="EC" id="6.3.2.4"/>
    </reaction>
</comment>
<evidence type="ECO:0000256" key="17">
    <source>
        <dbReference type="ARBA" id="ARBA00047614"/>
    </source>
</evidence>
<evidence type="ECO:0000256" key="5">
    <source>
        <dbReference type="ARBA" id="ARBA00010871"/>
    </source>
</evidence>
<dbReference type="EC" id="6.3.2.4" evidence="6 18"/>
<keyword evidence="24" id="KW-1185">Reference proteome</keyword>
<dbReference type="UniPathway" id="UPA00219"/>
<evidence type="ECO:0000256" key="21">
    <source>
        <dbReference type="PROSITE-ProRule" id="PRU00409"/>
    </source>
</evidence>
<keyword evidence="7 18" id="KW-0963">Cytoplasm</keyword>
<feature type="binding site" evidence="20">
    <location>
        <position position="264"/>
    </location>
    <ligand>
        <name>Mg(2+)</name>
        <dbReference type="ChEBI" id="CHEBI:18420"/>
        <label>1</label>
    </ligand>
</feature>
<dbReference type="GO" id="GO:0005829">
    <property type="term" value="C:cytosol"/>
    <property type="evidence" value="ECO:0007669"/>
    <property type="project" value="TreeGrafter"/>
</dbReference>
<dbReference type="PROSITE" id="PS00843">
    <property type="entry name" value="DALA_DALA_LIGASE_1"/>
    <property type="match status" value="1"/>
</dbReference>
<comment type="cofactor">
    <cofactor evidence="20">
        <name>Mg(2+)</name>
        <dbReference type="ChEBI" id="CHEBI:18420"/>
    </cofactor>
    <cofactor evidence="20">
        <name>Mn(2+)</name>
        <dbReference type="ChEBI" id="CHEBI:29035"/>
    </cofactor>
    <text evidence="20">Binds 2 magnesium or manganese ions per subunit.</text>
</comment>
<dbReference type="FunFam" id="3.30.470.20:FF:000008">
    <property type="entry name" value="D-alanine--D-alanine ligase"/>
    <property type="match status" value="1"/>
</dbReference>
<evidence type="ECO:0000256" key="14">
    <source>
        <dbReference type="ARBA" id="ARBA00022984"/>
    </source>
</evidence>
<evidence type="ECO:0000256" key="18">
    <source>
        <dbReference type="HAMAP-Rule" id="MF_00047"/>
    </source>
</evidence>
<dbReference type="InterPro" id="IPR011761">
    <property type="entry name" value="ATP-grasp"/>
</dbReference>
<dbReference type="HAMAP" id="MF_00047">
    <property type="entry name" value="Dala_Dala_lig"/>
    <property type="match status" value="1"/>
</dbReference>
<dbReference type="GO" id="GO:0008716">
    <property type="term" value="F:D-alanine-D-alanine ligase activity"/>
    <property type="evidence" value="ECO:0007669"/>
    <property type="project" value="UniProtKB-UniRule"/>
</dbReference>
<keyword evidence="14 18" id="KW-0573">Peptidoglycan synthesis</keyword>
<feature type="binding site" evidence="20">
    <location>
        <position position="277"/>
    </location>
    <ligand>
        <name>Mg(2+)</name>
        <dbReference type="ChEBI" id="CHEBI:18420"/>
        <label>2</label>
    </ligand>
</feature>
<dbReference type="PANTHER" id="PTHR23132">
    <property type="entry name" value="D-ALANINE--D-ALANINE LIGASE"/>
    <property type="match status" value="1"/>
</dbReference>
<feature type="binding site" evidence="20">
    <location>
        <position position="279"/>
    </location>
    <ligand>
        <name>Mg(2+)</name>
        <dbReference type="ChEBI" id="CHEBI:18420"/>
        <label>2</label>
    </ligand>
</feature>
<evidence type="ECO:0000256" key="2">
    <source>
        <dbReference type="ARBA" id="ARBA00003921"/>
    </source>
</evidence>
<keyword evidence="12 20" id="KW-0460">Magnesium</keyword>
<dbReference type="Proteomes" id="UP000092695">
    <property type="component" value="Chromosome"/>
</dbReference>
<evidence type="ECO:0000256" key="8">
    <source>
        <dbReference type="ARBA" id="ARBA00022598"/>
    </source>
</evidence>
<comment type="similarity">
    <text evidence="5 18">Belongs to the D-alanine--D-alanine ligase family.</text>
</comment>
<dbReference type="InterPro" id="IPR005905">
    <property type="entry name" value="D_ala_D_ala"/>
</dbReference>
<dbReference type="STRING" id="1548547.BA177_14145"/>
<dbReference type="InterPro" id="IPR013815">
    <property type="entry name" value="ATP_grasp_subdomain_1"/>
</dbReference>
<keyword evidence="11 21" id="KW-0067">ATP-binding</keyword>
<dbReference type="PROSITE" id="PS00844">
    <property type="entry name" value="DALA_DALA_LIGASE_2"/>
    <property type="match status" value="1"/>
</dbReference>
<evidence type="ECO:0000313" key="24">
    <source>
        <dbReference type="Proteomes" id="UP000092695"/>
    </source>
</evidence>
<feature type="active site" evidence="19">
    <location>
        <position position="157"/>
    </location>
</feature>
<dbReference type="PIRSF" id="PIRSF039102">
    <property type="entry name" value="Ddl/VanB"/>
    <property type="match status" value="1"/>
</dbReference>
<evidence type="ECO:0000256" key="13">
    <source>
        <dbReference type="ARBA" id="ARBA00022960"/>
    </source>
</evidence>
<dbReference type="Gene3D" id="3.40.50.20">
    <property type="match status" value="1"/>
</dbReference>
<evidence type="ECO:0000256" key="4">
    <source>
        <dbReference type="ARBA" id="ARBA00004752"/>
    </source>
</evidence>
<feature type="binding site" evidence="20">
    <location>
        <position position="277"/>
    </location>
    <ligand>
        <name>Mg(2+)</name>
        <dbReference type="ChEBI" id="CHEBI:18420"/>
        <label>1</label>
    </ligand>
</feature>
<dbReference type="SMART" id="SM01209">
    <property type="entry name" value="GARS_A"/>
    <property type="match status" value="1"/>
</dbReference>
<gene>
    <name evidence="18" type="primary">ddl</name>
    <name evidence="23" type="ORF">BA177_14145</name>
</gene>
<dbReference type="OrthoDB" id="9813261at2"/>
<dbReference type="GO" id="GO:0046872">
    <property type="term" value="F:metal ion binding"/>
    <property type="evidence" value="ECO:0007669"/>
    <property type="project" value="UniProtKB-KW"/>
</dbReference>
<keyword evidence="8 18" id="KW-0436">Ligase</keyword>
<dbReference type="AlphaFoldDB" id="A0A193LI51"/>
<dbReference type="GO" id="GO:0071555">
    <property type="term" value="P:cell wall organization"/>
    <property type="evidence" value="ECO:0007669"/>
    <property type="project" value="UniProtKB-KW"/>
</dbReference>
<dbReference type="PANTHER" id="PTHR23132:SF23">
    <property type="entry name" value="D-ALANINE--D-ALANINE LIGASE B"/>
    <property type="match status" value="1"/>
</dbReference>
<evidence type="ECO:0000256" key="20">
    <source>
        <dbReference type="PIRSR" id="PIRSR039102-3"/>
    </source>
</evidence>
<dbReference type="SUPFAM" id="SSF56059">
    <property type="entry name" value="Glutathione synthetase ATP-binding domain-like"/>
    <property type="match status" value="1"/>
</dbReference>
<dbReference type="InterPro" id="IPR000291">
    <property type="entry name" value="D-Ala_lig_Van_CS"/>
</dbReference>
<evidence type="ECO:0000256" key="9">
    <source>
        <dbReference type="ARBA" id="ARBA00022723"/>
    </source>
</evidence>
<dbReference type="GO" id="GO:0008360">
    <property type="term" value="P:regulation of cell shape"/>
    <property type="evidence" value="ECO:0007669"/>
    <property type="project" value="UniProtKB-KW"/>
</dbReference>
<evidence type="ECO:0000256" key="15">
    <source>
        <dbReference type="ARBA" id="ARBA00023211"/>
    </source>
</evidence>
<evidence type="ECO:0000256" key="1">
    <source>
        <dbReference type="ARBA" id="ARBA00001936"/>
    </source>
</evidence>
<keyword evidence="16 18" id="KW-0961">Cell wall biogenesis/degradation</keyword>
<comment type="function">
    <text evidence="2 18">Cell wall formation.</text>
</comment>
<keyword evidence="9 20" id="KW-0479">Metal-binding</keyword>
<evidence type="ECO:0000256" key="10">
    <source>
        <dbReference type="ARBA" id="ARBA00022741"/>
    </source>
</evidence>
<feature type="active site" evidence="19">
    <location>
        <position position="288"/>
    </location>
</feature>
<name>A0A193LI51_9GAMM</name>
<dbReference type="RefSeq" id="WP_068617267.1">
    <property type="nucleotide sequence ID" value="NZ_CP016268.1"/>
</dbReference>
<accession>A0A193LI51</accession>
<dbReference type="InterPro" id="IPR011127">
    <property type="entry name" value="Dala_Dala_lig_N"/>
</dbReference>
<feature type="domain" description="ATP-grasp" evidence="22">
    <location>
        <begin position="115"/>
        <end position="310"/>
    </location>
</feature>
<evidence type="ECO:0000256" key="12">
    <source>
        <dbReference type="ARBA" id="ARBA00022842"/>
    </source>
</evidence>
<organism evidence="23 24">
    <name type="scientific">Woeseia oceani</name>
    <dbReference type="NCBI Taxonomy" id="1548547"/>
    <lineage>
        <taxon>Bacteria</taxon>
        <taxon>Pseudomonadati</taxon>
        <taxon>Pseudomonadota</taxon>
        <taxon>Gammaproteobacteria</taxon>
        <taxon>Woeseiales</taxon>
        <taxon>Woeseiaceae</taxon>
        <taxon>Woeseia</taxon>
    </lineage>
</organism>
<comment type="pathway">
    <text evidence="4 18">Cell wall biogenesis; peptidoglycan biosynthesis.</text>
</comment>
<proteinExistence type="inferred from homology"/>
<dbReference type="GO" id="GO:0005524">
    <property type="term" value="F:ATP binding"/>
    <property type="evidence" value="ECO:0007669"/>
    <property type="project" value="UniProtKB-UniRule"/>
</dbReference>
<evidence type="ECO:0000256" key="11">
    <source>
        <dbReference type="ARBA" id="ARBA00022840"/>
    </source>
</evidence>
<evidence type="ECO:0000256" key="19">
    <source>
        <dbReference type="PIRSR" id="PIRSR039102-1"/>
    </source>
</evidence>